<feature type="transmembrane region" description="Helical" evidence="7">
    <location>
        <begin position="99"/>
        <end position="121"/>
    </location>
</feature>
<keyword evidence="3" id="KW-1003">Cell membrane</keyword>
<evidence type="ECO:0000256" key="4">
    <source>
        <dbReference type="ARBA" id="ARBA00022692"/>
    </source>
</evidence>
<dbReference type="SUPFAM" id="SSF161098">
    <property type="entry name" value="MetI-like"/>
    <property type="match status" value="1"/>
</dbReference>
<keyword evidence="2 7" id="KW-0813">Transport</keyword>
<dbReference type="AlphaFoldDB" id="A0A1H1NZF6"/>
<dbReference type="GO" id="GO:0005886">
    <property type="term" value="C:plasma membrane"/>
    <property type="evidence" value="ECO:0007669"/>
    <property type="project" value="UniProtKB-SubCell"/>
</dbReference>
<evidence type="ECO:0000256" key="3">
    <source>
        <dbReference type="ARBA" id="ARBA00022475"/>
    </source>
</evidence>
<feature type="domain" description="ABC transmembrane type-1" evidence="8">
    <location>
        <begin position="95"/>
        <end position="315"/>
    </location>
</feature>
<dbReference type="PANTHER" id="PTHR30193:SF37">
    <property type="entry name" value="INNER MEMBRANE ABC TRANSPORTER PERMEASE PROTEIN YCJO"/>
    <property type="match status" value="1"/>
</dbReference>
<dbReference type="CDD" id="cd06261">
    <property type="entry name" value="TM_PBP2"/>
    <property type="match status" value="1"/>
</dbReference>
<keyword evidence="10" id="KW-1185">Reference proteome</keyword>
<feature type="transmembrane region" description="Helical" evidence="7">
    <location>
        <begin position="230"/>
        <end position="250"/>
    </location>
</feature>
<comment type="similarity">
    <text evidence="7">Belongs to the binding-protein-dependent transport system permease family.</text>
</comment>
<keyword evidence="5 7" id="KW-1133">Transmembrane helix</keyword>
<keyword evidence="4 7" id="KW-0812">Transmembrane</keyword>
<dbReference type="Proteomes" id="UP000199103">
    <property type="component" value="Chromosome I"/>
</dbReference>
<dbReference type="RefSeq" id="WP_091519938.1">
    <property type="nucleotide sequence ID" value="NZ_LT629772.1"/>
</dbReference>
<dbReference type="Pfam" id="PF00528">
    <property type="entry name" value="BPD_transp_1"/>
    <property type="match status" value="1"/>
</dbReference>
<protein>
    <submittedName>
        <fullName evidence="9">Binding-protein-dependent transport system inner membrane component</fullName>
    </submittedName>
</protein>
<evidence type="ECO:0000313" key="10">
    <source>
        <dbReference type="Proteomes" id="UP000199103"/>
    </source>
</evidence>
<feature type="transmembrane region" description="Helical" evidence="7">
    <location>
        <begin position="36"/>
        <end position="57"/>
    </location>
</feature>
<evidence type="ECO:0000259" key="8">
    <source>
        <dbReference type="PROSITE" id="PS50928"/>
    </source>
</evidence>
<name>A0A1H1NZF6_9ACTN</name>
<reference evidence="9 10" key="1">
    <citation type="submission" date="2016-10" db="EMBL/GenBank/DDBJ databases">
        <authorList>
            <person name="de Groot N.N."/>
        </authorList>
    </citation>
    <scope>NUCLEOTIDE SEQUENCE [LARGE SCALE GENOMIC DNA]</scope>
    <source>
        <strain evidence="9 10">DSM 21800</strain>
    </source>
</reference>
<dbReference type="OrthoDB" id="9805974at2"/>
<evidence type="ECO:0000256" key="1">
    <source>
        <dbReference type="ARBA" id="ARBA00004651"/>
    </source>
</evidence>
<feature type="transmembrane region" description="Helical" evidence="7">
    <location>
        <begin position="133"/>
        <end position="154"/>
    </location>
</feature>
<dbReference type="STRING" id="630515.SAMN04489812_0705"/>
<dbReference type="GO" id="GO:0055085">
    <property type="term" value="P:transmembrane transport"/>
    <property type="evidence" value="ECO:0007669"/>
    <property type="project" value="InterPro"/>
</dbReference>
<proteinExistence type="inferred from homology"/>
<evidence type="ECO:0000256" key="5">
    <source>
        <dbReference type="ARBA" id="ARBA00022989"/>
    </source>
</evidence>
<gene>
    <name evidence="9" type="ORF">SAMN04489812_0705</name>
</gene>
<keyword evidence="6 7" id="KW-0472">Membrane</keyword>
<dbReference type="EMBL" id="LT629772">
    <property type="protein sequence ID" value="SDS04324.1"/>
    <property type="molecule type" value="Genomic_DNA"/>
</dbReference>
<organism evidence="9 10">
    <name type="scientific">Microlunatus soli</name>
    <dbReference type="NCBI Taxonomy" id="630515"/>
    <lineage>
        <taxon>Bacteria</taxon>
        <taxon>Bacillati</taxon>
        <taxon>Actinomycetota</taxon>
        <taxon>Actinomycetes</taxon>
        <taxon>Propionibacteriales</taxon>
        <taxon>Propionibacteriaceae</taxon>
        <taxon>Microlunatus</taxon>
    </lineage>
</organism>
<evidence type="ECO:0000256" key="7">
    <source>
        <dbReference type="RuleBase" id="RU363032"/>
    </source>
</evidence>
<dbReference type="PANTHER" id="PTHR30193">
    <property type="entry name" value="ABC TRANSPORTER PERMEASE PROTEIN"/>
    <property type="match status" value="1"/>
</dbReference>
<feature type="transmembrane region" description="Helical" evidence="7">
    <location>
        <begin position="294"/>
        <end position="318"/>
    </location>
</feature>
<accession>A0A1H1NZF6</accession>
<comment type="subcellular location">
    <subcellularLocation>
        <location evidence="1 7">Cell membrane</location>
        <topology evidence="1 7">Multi-pass membrane protein</topology>
    </subcellularLocation>
</comment>
<dbReference type="Gene3D" id="1.10.3720.10">
    <property type="entry name" value="MetI-like"/>
    <property type="match status" value="1"/>
</dbReference>
<evidence type="ECO:0000313" key="9">
    <source>
        <dbReference type="EMBL" id="SDS04324.1"/>
    </source>
</evidence>
<evidence type="ECO:0000256" key="6">
    <source>
        <dbReference type="ARBA" id="ARBA00023136"/>
    </source>
</evidence>
<dbReference type="InterPro" id="IPR035906">
    <property type="entry name" value="MetI-like_sf"/>
</dbReference>
<dbReference type="InterPro" id="IPR000515">
    <property type="entry name" value="MetI-like"/>
</dbReference>
<dbReference type="PROSITE" id="PS50928">
    <property type="entry name" value="ABC_TM1"/>
    <property type="match status" value="1"/>
</dbReference>
<dbReference type="InterPro" id="IPR051393">
    <property type="entry name" value="ABC_transporter_permease"/>
</dbReference>
<evidence type="ECO:0000256" key="2">
    <source>
        <dbReference type="ARBA" id="ARBA00022448"/>
    </source>
</evidence>
<sequence>MSATRSLDRDTVAPPPVQQRIQRQVGSWYARTNTRWCYLFLLPALVLTAGFTFYPMIMSWVYSTMDWTGFTDDMTFVGLGNYVRLVQDHFFWGAFGRSMIFVLIGTPVRVGLALLVAMVLNRQVLKLSPVFRTMFFLPVMASASIIGVINTFVLSPNNGPVNALLTGAGVVDQPVEFLSDPKLALWTTLAAHTWKNFGTTMIYWLAALQTVPAEYLEAAQVDGAGTWARVRHITMPILIPFALVIIVLTAKENLHAFALIQAMTGGGPYFRTQVVEVYIFNTAFQPDNGGVPQLGYASAAGCFFGTATLLLALVQVWAGRSLSRNRKALDR</sequence>